<keyword evidence="1" id="KW-1133">Transmembrane helix</keyword>
<accession>A0A2T3JCH1</accession>
<evidence type="ECO:0000313" key="2">
    <source>
        <dbReference type="EMBL" id="PSU20418.1"/>
    </source>
</evidence>
<comment type="caution">
    <text evidence="3">The sequence shown here is derived from an EMBL/GenBank/DDBJ whole genome shotgun (WGS) entry which is preliminary data.</text>
</comment>
<dbReference type="EMBL" id="PYMP01000031">
    <property type="protein sequence ID" value="PSU46543.1"/>
    <property type="molecule type" value="Genomic_DNA"/>
</dbReference>
<dbReference type="EMBL" id="PYMO01000032">
    <property type="protein sequence ID" value="PSU20418.1"/>
    <property type="molecule type" value="Genomic_DNA"/>
</dbReference>
<evidence type="ECO:0000313" key="5">
    <source>
        <dbReference type="Proteomes" id="UP000241618"/>
    </source>
</evidence>
<proteinExistence type="predicted"/>
<dbReference type="Proteomes" id="UP000241618">
    <property type="component" value="Unassembled WGS sequence"/>
</dbReference>
<evidence type="ECO:0000313" key="3">
    <source>
        <dbReference type="EMBL" id="PSU46543.1"/>
    </source>
</evidence>
<feature type="transmembrane region" description="Helical" evidence="1">
    <location>
        <begin position="38"/>
        <end position="60"/>
    </location>
</feature>
<sequence length="66" mass="7893">MSLFMRAYFLIGRESNTNAGIERCITGKRDFYHQRKRLLLVYTIILSWINIILWFFGFFIEAITAL</sequence>
<gene>
    <name evidence="3" type="ORF">C9J18_20465</name>
    <name evidence="2" type="ORF">CTM96_19760</name>
</gene>
<dbReference type="Proteomes" id="UP000241405">
    <property type="component" value="Unassembled WGS sequence"/>
</dbReference>
<keyword evidence="1" id="KW-0472">Membrane</keyword>
<organism evidence="3 5">
    <name type="scientific">Photobacterium phosphoreum</name>
    <dbReference type="NCBI Taxonomy" id="659"/>
    <lineage>
        <taxon>Bacteria</taxon>
        <taxon>Pseudomonadati</taxon>
        <taxon>Pseudomonadota</taxon>
        <taxon>Gammaproteobacteria</taxon>
        <taxon>Vibrionales</taxon>
        <taxon>Vibrionaceae</taxon>
        <taxon>Photobacterium</taxon>
    </lineage>
</organism>
<keyword evidence="1" id="KW-0812">Transmembrane</keyword>
<reference evidence="4 5" key="1">
    <citation type="submission" date="2018-03" db="EMBL/GenBank/DDBJ databases">
        <title>Whole genome sequencing of Histamine producing bacteria.</title>
        <authorList>
            <person name="Butler K."/>
        </authorList>
    </citation>
    <scope>NUCLEOTIDE SEQUENCE [LARGE SCALE GENOMIC DNA]</scope>
    <source>
        <strain evidence="3 5">FS-6.1</strain>
        <strain evidence="2 4">FS-6.2</strain>
    </source>
</reference>
<protein>
    <submittedName>
        <fullName evidence="3">Uncharacterized protein</fullName>
    </submittedName>
</protein>
<name>A0A2T3JCH1_PHOPO</name>
<evidence type="ECO:0000256" key="1">
    <source>
        <dbReference type="SAM" id="Phobius"/>
    </source>
</evidence>
<dbReference type="AlphaFoldDB" id="A0A2T3JCH1"/>
<evidence type="ECO:0000313" key="4">
    <source>
        <dbReference type="Proteomes" id="UP000241405"/>
    </source>
</evidence>
<keyword evidence="4" id="KW-1185">Reference proteome</keyword>